<evidence type="ECO:0000313" key="1">
    <source>
        <dbReference type="EMBL" id="EMC91019.1"/>
    </source>
</evidence>
<dbReference type="EMBL" id="KB445565">
    <property type="protein sequence ID" value="EMC91019.1"/>
    <property type="molecule type" value="Genomic_DNA"/>
</dbReference>
<accession>M2MWQ4</accession>
<reference evidence="1 2" key="1">
    <citation type="journal article" date="2012" name="PLoS Pathog.">
        <title>Diverse lifestyles and strategies of plant pathogenesis encoded in the genomes of eighteen Dothideomycetes fungi.</title>
        <authorList>
            <person name="Ohm R.A."/>
            <person name="Feau N."/>
            <person name="Henrissat B."/>
            <person name="Schoch C.L."/>
            <person name="Horwitz B.A."/>
            <person name="Barry K.W."/>
            <person name="Condon B.J."/>
            <person name="Copeland A.C."/>
            <person name="Dhillon B."/>
            <person name="Glaser F."/>
            <person name="Hesse C.N."/>
            <person name="Kosti I."/>
            <person name="LaButti K."/>
            <person name="Lindquist E.A."/>
            <person name="Lucas S."/>
            <person name="Salamov A.A."/>
            <person name="Bradshaw R.E."/>
            <person name="Ciuffetti L."/>
            <person name="Hamelin R.C."/>
            <person name="Kema G.H.J."/>
            <person name="Lawrence C."/>
            <person name="Scott J.A."/>
            <person name="Spatafora J.W."/>
            <person name="Turgeon B.G."/>
            <person name="de Wit P.J.G.M."/>
            <person name="Zhong S."/>
            <person name="Goodwin S.B."/>
            <person name="Grigoriev I.V."/>
        </authorList>
    </citation>
    <scope>NUCLEOTIDE SEQUENCE [LARGE SCALE GENOMIC DNA]</scope>
    <source>
        <strain evidence="1 2">UAMH 10762</strain>
    </source>
</reference>
<dbReference type="AlphaFoldDB" id="M2MWQ4"/>
<dbReference type="RefSeq" id="XP_007681936.1">
    <property type="nucleotide sequence ID" value="XM_007683746.1"/>
</dbReference>
<dbReference type="Proteomes" id="UP000011761">
    <property type="component" value="Unassembled WGS sequence"/>
</dbReference>
<evidence type="ECO:0000313" key="2">
    <source>
        <dbReference type="Proteomes" id="UP000011761"/>
    </source>
</evidence>
<name>M2MWQ4_BAUPA</name>
<dbReference type="HOGENOM" id="CLU_2497537_0_0_1"/>
<dbReference type="GeneID" id="19112077"/>
<keyword evidence="2" id="KW-1185">Reference proteome</keyword>
<dbReference type="KEGG" id="bcom:BAUCODRAFT_333203"/>
<sequence>MSCWHVPASFGMPLDEIGLVDGLRPIFGSEYSRSNSCRQCASPDQHQLAEATTSNMAVRLNDYPGQMDRVSRADCGRRVCCTEQCL</sequence>
<gene>
    <name evidence="1" type="ORF">BAUCODRAFT_333203</name>
</gene>
<proteinExistence type="predicted"/>
<organism evidence="1 2">
    <name type="scientific">Baudoinia panamericana (strain UAMH 10762)</name>
    <name type="common">Angels' share fungus</name>
    <name type="synonym">Baudoinia compniacensis (strain UAMH 10762)</name>
    <dbReference type="NCBI Taxonomy" id="717646"/>
    <lineage>
        <taxon>Eukaryota</taxon>
        <taxon>Fungi</taxon>
        <taxon>Dikarya</taxon>
        <taxon>Ascomycota</taxon>
        <taxon>Pezizomycotina</taxon>
        <taxon>Dothideomycetes</taxon>
        <taxon>Dothideomycetidae</taxon>
        <taxon>Mycosphaerellales</taxon>
        <taxon>Teratosphaeriaceae</taxon>
        <taxon>Baudoinia</taxon>
    </lineage>
</organism>
<protein>
    <submittedName>
        <fullName evidence="1">Uncharacterized protein</fullName>
    </submittedName>
</protein>